<name>A0A7T5EMD4_9BACL</name>
<evidence type="ECO:0000313" key="1">
    <source>
        <dbReference type="EMBL" id="QQE75201.1"/>
    </source>
</evidence>
<dbReference type="KEGG" id="bcop:JD108_04525"/>
<gene>
    <name evidence="1" type="ORF">JD108_04525</name>
</gene>
<organism evidence="1 2">
    <name type="scientific">Brevibacillus composti</name>
    <dbReference type="NCBI Taxonomy" id="2796470"/>
    <lineage>
        <taxon>Bacteria</taxon>
        <taxon>Bacillati</taxon>
        <taxon>Bacillota</taxon>
        <taxon>Bacilli</taxon>
        <taxon>Bacillales</taxon>
        <taxon>Paenibacillaceae</taxon>
        <taxon>Brevibacillus</taxon>
    </lineage>
</organism>
<accession>A0A7T5EMD4</accession>
<dbReference type="Proteomes" id="UP000595847">
    <property type="component" value="Chromosome"/>
</dbReference>
<protein>
    <submittedName>
        <fullName evidence="1">Uncharacterized protein</fullName>
    </submittedName>
</protein>
<reference evidence="1 2" key="1">
    <citation type="submission" date="2020-12" db="EMBL/GenBank/DDBJ databases">
        <title>strain FJAT-54423T represents a novel species of the genus Brevibacillus.</title>
        <authorList>
            <person name="Tang R."/>
        </authorList>
    </citation>
    <scope>NUCLEOTIDE SEQUENCE [LARGE SCALE GENOMIC DNA]</scope>
    <source>
        <strain evidence="1 2">FJAT-54423</strain>
    </source>
</reference>
<dbReference type="AlphaFoldDB" id="A0A7T5EMD4"/>
<sequence>MPKKTNEKYWENETGELIEFGSFFMRCYDKAGKLQFGVKLRDQKSGEWVYAVKFVLDRESLFSSDEAPSYLRGTIDDWEEMLEGERNDD</sequence>
<dbReference type="EMBL" id="CP066308">
    <property type="protein sequence ID" value="QQE75201.1"/>
    <property type="molecule type" value="Genomic_DNA"/>
</dbReference>
<dbReference type="RefSeq" id="WP_198828731.1">
    <property type="nucleotide sequence ID" value="NZ_CP066308.1"/>
</dbReference>
<proteinExistence type="predicted"/>
<evidence type="ECO:0000313" key="2">
    <source>
        <dbReference type="Proteomes" id="UP000595847"/>
    </source>
</evidence>